<reference evidence="2" key="2">
    <citation type="submission" date="2017-01" db="EMBL/GenBank/DDBJ databases">
        <authorList>
            <person name="Mah S.A."/>
            <person name="Swanson W.J."/>
            <person name="Moy G.W."/>
            <person name="Vacquier V.D."/>
        </authorList>
    </citation>
    <scope>NUCLEOTIDE SEQUENCE</scope>
    <source>
        <strain evidence="2">ALG-7-W6</strain>
    </source>
</reference>
<dbReference type="EMBL" id="LSSL01002074">
    <property type="protein sequence ID" value="OLY81923.1"/>
    <property type="molecule type" value="Genomic_DNA"/>
</dbReference>
<protein>
    <submittedName>
        <fullName evidence="2">Uncharacterized protein</fullName>
    </submittedName>
</protein>
<dbReference type="AlphaFoldDB" id="A0A1R0H297"/>
<proteinExistence type="predicted"/>
<evidence type="ECO:0000313" key="3">
    <source>
        <dbReference type="Proteomes" id="UP000187455"/>
    </source>
</evidence>
<sequence>MTPSTSFLEEVLQSCLPYALYFHYQNNISILPNFPLSSSPHEFFYKFQLPDWFRNYSKSAQLSYLSSFNKFLYDL</sequence>
<evidence type="ECO:0000313" key="2">
    <source>
        <dbReference type="EMBL" id="OLY83272.1"/>
    </source>
</evidence>
<comment type="caution">
    <text evidence="2">The sequence shown here is derived from an EMBL/GenBank/DDBJ whole genome shotgun (WGS) entry which is preliminary data.</text>
</comment>
<evidence type="ECO:0000313" key="1">
    <source>
        <dbReference type="EMBL" id="OLY81923.1"/>
    </source>
</evidence>
<reference evidence="2 3" key="1">
    <citation type="journal article" date="2016" name="Mol. Biol. Evol.">
        <title>Genome-Wide Survey of Gut Fungi (Harpellales) Reveals the First Horizontally Transferred Ubiquitin Gene from a Mosquito Host.</title>
        <authorList>
            <person name="Wang Y."/>
            <person name="White M.M."/>
            <person name="Kvist S."/>
            <person name="Moncalvo J.M."/>
        </authorList>
    </citation>
    <scope>NUCLEOTIDE SEQUENCE [LARGE SCALE GENOMIC DNA]</scope>
    <source>
        <strain evidence="2 3">ALG-7-W6</strain>
    </source>
</reference>
<keyword evidence="3" id="KW-1185">Reference proteome</keyword>
<dbReference type="EMBL" id="LSSL01000982">
    <property type="protein sequence ID" value="OLY83272.1"/>
    <property type="molecule type" value="Genomic_DNA"/>
</dbReference>
<dbReference type="Proteomes" id="UP000187455">
    <property type="component" value="Unassembled WGS sequence"/>
</dbReference>
<accession>A0A1R0H297</accession>
<name>A0A1R0H297_9FUNG</name>
<gene>
    <name evidence="2" type="ORF">AYI68_g2588</name>
    <name evidence="1" type="ORF">AYI68_g3964</name>
</gene>
<organism evidence="2 3">
    <name type="scientific">Smittium mucronatum</name>
    <dbReference type="NCBI Taxonomy" id="133383"/>
    <lineage>
        <taxon>Eukaryota</taxon>
        <taxon>Fungi</taxon>
        <taxon>Fungi incertae sedis</taxon>
        <taxon>Zoopagomycota</taxon>
        <taxon>Kickxellomycotina</taxon>
        <taxon>Harpellomycetes</taxon>
        <taxon>Harpellales</taxon>
        <taxon>Legeriomycetaceae</taxon>
        <taxon>Smittium</taxon>
    </lineage>
</organism>